<dbReference type="PANTHER" id="PTHR12419">
    <property type="entry name" value="OTU DOMAIN CONTAINING PROTEIN"/>
    <property type="match status" value="1"/>
</dbReference>
<dbReference type="AlphaFoldDB" id="A0AAV2HEH0"/>
<protein>
    <recommendedName>
        <fullName evidence="2">OTU domain-containing protein</fullName>
    </recommendedName>
</protein>
<gene>
    <name evidence="3" type="ORF">GSLYS_00006386001</name>
</gene>
<dbReference type="GO" id="GO:0016579">
    <property type="term" value="P:protein deubiquitination"/>
    <property type="evidence" value="ECO:0007669"/>
    <property type="project" value="TreeGrafter"/>
</dbReference>
<dbReference type="InterPro" id="IPR003323">
    <property type="entry name" value="OTU_dom"/>
</dbReference>
<dbReference type="EMBL" id="CAXITT010000113">
    <property type="protein sequence ID" value="CAL1532307.1"/>
    <property type="molecule type" value="Genomic_DNA"/>
</dbReference>
<comment type="caution">
    <text evidence="3">The sequence shown here is derived from an EMBL/GenBank/DDBJ whole genome shotgun (WGS) entry which is preliminary data.</text>
</comment>
<dbReference type="PANTHER" id="PTHR12419:SF10">
    <property type="entry name" value="DEUBIQUITINASE OTUD6B"/>
    <property type="match status" value="1"/>
</dbReference>
<dbReference type="Gene3D" id="3.90.70.80">
    <property type="match status" value="1"/>
</dbReference>
<feature type="domain" description="OTU" evidence="2">
    <location>
        <begin position="1"/>
        <end position="98"/>
    </location>
</feature>
<proteinExistence type="predicted"/>
<dbReference type="SUPFAM" id="SSF54001">
    <property type="entry name" value="Cysteine proteinases"/>
    <property type="match status" value="1"/>
</dbReference>
<reference evidence="3 4" key="1">
    <citation type="submission" date="2024-04" db="EMBL/GenBank/DDBJ databases">
        <authorList>
            <consortium name="Genoscope - CEA"/>
            <person name="William W."/>
        </authorList>
    </citation>
    <scope>NUCLEOTIDE SEQUENCE [LARGE SCALE GENOMIC DNA]</scope>
</reference>
<accession>A0AAV2HEH0</accession>
<sequence length="110" mass="12414">MRSHSDDFLPFLTNPDTGDMLTPEEFEKYCDKTANSPTWGGQIELRALSEVLKVPIEVLQADMQPLVIGEGIEGKPLTVVYHRHVFRLGEHYNSVTPALQNDEDEDSTLK</sequence>
<dbReference type="InterPro" id="IPR050704">
    <property type="entry name" value="Peptidase_C85-like"/>
</dbReference>
<organism evidence="3 4">
    <name type="scientific">Lymnaea stagnalis</name>
    <name type="common">Great pond snail</name>
    <name type="synonym">Helix stagnalis</name>
    <dbReference type="NCBI Taxonomy" id="6523"/>
    <lineage>
        <taxon>Eukaryota</taxon>
        <taxon>Metazoa</taxon>
        <taxon>Spiralia</taxon>
        <taxon>Lophotrochozoa</taxon>
        <taxon>Mollusca</taxon>
        <taxon>Gastropoda</taxon>
        <taxon>Heterobranchia</taxon>
        <taxon>Euthyneura</taxon>
        <taxon>Panpulmonata</taxon>
        <taxon>Hygrophila</taxon>
        <taxon>Lymnaeoidea</taxon>
        <taxon>Lymnaeidae</taxon>
        <taxon>Lymnaea</taxon>
    </lineage>
</organism>
<dbReference type="Proteomes" id="UP001497497">
    <property type="component" value="Unassembled WGS sequence"/>
</dbReference>
<evidence type="ECO:0000256" key="1">
    <source>
        <dbReference type="SAM" id="MobiDB-lite"/>
    </source>
</evidence>
<dbReference type="PROSITE" id="PS50802">
    <property type="entry name" value="OTU"/>
    <property type="match status" value="1"/>
</dbReference>
<keyword evidence="4" id="KW-1185">Reference proteome</keyword>
<feature type="region of interest" description="Disordered" evidence="1">
    <location>
        <begin position="1"/>
        <end position="22"/>
    </location>
</feature>
<evidence type="ECO:0000259" key="2">
    <source>
        <dbReference type="PROSITE" id="PS50802"/>
    </source>
</evidence>
<evidence type="ECO:0000313" key="4">
    <source>
        <dbReference type="Proteomes" id="UP001497497"/>
    </source>
</evidence>
<name>A0AAV2HEH0_LYMST</name>
<evidence type="ECO:0000313" key="3">
    <source>
        <dbReference type="EMBL" id="CAL1532307.1"/>
    </source>
</evidence>
<dbReference type="Pfam" id="PF02338">
    <property type="entry name" value="OTU"/>
    <property type="match status" value="1"/>
</dbReference>
<dbReference type="InterPro" id="IPR038765">
    <property type="entry name" value="Papain-like_cys_pep_sf"/>
</dbReference>
<dbReference type="GO" id="GO:0004843">
    <property type="term" value="F:cysteine-type deubiquitinase activity"/>
    <property type="evidence" value="ECO:0007669"/>
    <property type="project" value="TreeGrafter"/>
</dbReference>